<gene>
    <name evidence="2" type="ORF">GCM10011379_28190</name>
</gene>
<dbReference type="Proteomes" id="UP000627292">
    <property type="component" value="Unassembled WGS sequence"/>
</dbReference>
<dbReference type="InterPro" id="IPR027417">
    <property type="entry name" value="P-loop_NTPase"/>
</dbReference>
<name>A0A917IZF2_9BACT</name>
<keyword evidence="3" id="KW-1185">Reference proteome</keyword>
<dbReference type="PANTHER" id="PTHR22674">
    <property type="entry name" value="NTPASE, KAP FAMILY P-LOOP DOMAIN-CONTAINING 1"/>
    <property type="match status" value="1"/>
</dbReference>
<accession>A0A917IZF2</accession>
<evidence type="ECO:0000259" key="1">
    <source>
        <dbReference type="Pfam" id="PF07693"/>
    </source>
</evidence>
<dbReference type="Gene3D" id="3.40.50.300">
    <property type="entry name" value="P-loop containing nucleotide triphosphate hydrolases"/>
    <property type="match status" value="1"/>
</dbReference>
<dbReference type="AlphaFoldDB" id="A0A917IZF2"/>
<protein>
    <recommendedName>
        <fullName evidence="1">KAP NTPase domain-containing protein</fullName>
    </recommendedName>
</protein>
<dbReference type="Pfam" id="PF07693">
    <property type="entry name" value="KAP_NTPase"/>
    <property type="match status" value="1"/>
</dbReference>
<dbReference type="InterPro" id="IPR052754">
    <property type="entry name" value="NTPase_KAP_P-loop"/>
</dbReference>
<reference evidence="2" key="2">
    <citation type="submission" date="2020-09" db="EMBL/GenBank/DDBJ databases">
        <authorList>
            <person name="Sun Q."/>
            <person name="Zhou Y."/>
        </authorList>
    </citation>
    <scope>NUCLEOTIDE SEQUENCE</scope>
    <source>
        <strain evidence="2">CGMCC 1.15290</strain>
    </source>
</reference>
<dbReference type="PANTHER" id="PTHR22674:SF6">
    <property type="entry name" value="NTPASE KAP FAMILY P-LOOP DOMAIN-CONTAINING PROTEIN 1"/>
    <property type="match status" value="1"/>
</dbReference>
<comment type="caution">
    <text evidence="2">The sequence shown here is derived from an EMBL/GenBank/DDBJ whole genome shotgun (WGS) entry which is preliminary data.</text>
</comment>
<proteinExistence type="predicted"/>
<reference evidence="2" key="1">
    <citation type="journal article" date="2014" name="Int. J. Syst. Evol. Microbiol.">
        <title>Complete genome sequence of Corynebacterium casei LMG S-19264T (=DSM 44701T), isolated from a smear-ripened cheese.</title>
        <authorList>
            <consortium name="US DOE Joint Genome Institute (JGI-PGF)"/>
            <person name="Walter F."/>
            <person name="Albersmeier A."/>
            <person name="Kalinowski J."/>
            <person name="Ruckert C."/>
        </authorList>
    </citation>
    <scope>NUCLEOTIDE SEQUENCE</scope>
    <source>
        <strain evidence="2">CGMCC 1.15290</strain>
    </source>
</reference>
<dbReference type="EMBL" id="BMIB01000003">
    <property type="protein sequence ID" value="GGH70180.1"/>
    <property type="molecule type" value="Genomic_DNA"/>
</dbReference>
<evidence type="ECO:0000313" key="3">
    <source>
        <dbReference type="Proteomes" id="UP000627292"/>
    </source>
</evidence>
<organism evidence="2 3">
    <name type="scientific">Filimonas zeae</name>
    <dbReference type="NCBI Taxonomy" id="1737353"/>
    <lineage>
        <taxon>Bacteria</taxon>
        <taxon>Pseudomonadati</taxon>
        <taxon>Bacteroidota</taxon>
        <taxon>Chitinophagia</taxon>
        <taxon>Chitinophagales</taxon>
        <taxon>Chitinophagaceae</taxon>
        <taxon>Filimonas</taxon>
    </lineage>
</organism>
<sequence>MQKAAYGAFIHDTPFQKDKKSVSTDDSTLKELINAINNSAGEGSFSIGVFGKWGQGKTNLLMRLQEGLGAERKNTIIEFNPWKAASADKILEDFFETLSKSLKPYSSSAASQLKKYAQKTLGRSKELTFHATEALLDEIIPDSPLSERYNEINESIRLTGRRYIVFIDDVDRLSGAEIAQVFRIIRNTASFNNVFFVVAMDHHYVVEALANTKLFTKETEYLKKIFQFVIPLPPRPPMVYVEEFEKLLLEDNWSEKERENLLEGLIMLRDVAKVSSELSIHVLFEHYVDNFRDVKRLVNSFKISYRLIGDSVYFLDLLMLELLKNRHYSVYECILNRKLITQNQQDYQYWNVHSINWEKLKSQFNIHEIDSQIVFDTVKFILTKNDKKPTSQFARVNNYFLYASFQLFNLISPKLFRDLIGQDMTMIKLTFDNWIQDGKSDSLYEILDQYDTFESKEEYLKILRVYLMPGQKDGSFTNRAIHLIKDRAKYLTLFESEQDFRKELELILNDGKLGKYSRAQLAHDLLQELIYSDKSENVFTKNHLQRIIYNLFSAYLNEHLGYSHEAADFHLLNLDSRGKDRRVQLYSLANDALLRHLHSSQQNMEAYLRSIIRSHSLPNIDGEFALAPFTPDIFGSWEKFEESLKKYTVDDPDLKRLYNHTIAGIEAYKSGRDRFVVSDKSEQRWLLHHLRDNDQYSKLLPNDKDK</sequence>
<dbReference type="SUPFAM" id="SSF52540">
    <property type="entry name" value="P-loop containing nucleoside triphosphate hydrolases"/>
    <property type="match status" value="1"/>
</dbReference>
<dbReference type="InterPro" id="IPR011646">
    <property type="entry name" value="KAP_P-loop"/>
</dbReference>
<evidence type="ECO:0000313" key="2">
    <source>
        <dbReference type="EMBL" id="GGH70180.1"/>
    </source>
</evidence>
<feature type="domain" description="KAP NTPase" evidence="1">
    <location>
        <begin position="29"/>
        <end position="307"/>
    </location>
</feature>